<keyword evidence="2" id="KW-0732">Signal</keyword>
<dbReference type="Pfam" id="PF07510">
    <property type="entry name" value="GmrSD_C"/>
    <property type="match status" value="1"/>
</dbReference>
<evidence type="ECO:0000259" key="3">
    <source>
        <dbReference type="Pfam" id="PF07510"/>
    </source>
</evidence>
<feature type="domain" description="GmrSD restriction endonucleases C-terminal" evidence="3">
    <location>
        <begin position="94"/>
        <end position="230"/>
    </location>
</feature>
<dbReference type="RefSeq" id="WP_290198137.1">
    <property type="nucleotide sequence ID" value="NZ_CP047654.1"/>
</dbReference>
<dbReference type="PANTHER" id="PTHR24094">
    <property type="entry name" value="SECRETED PROTEIN"/>
    <property type="match status" value="1"/>
</dbReference>
<reference evidence="4" key="1">
    <citation type="submission" date="2023-07" db="EMBL/GenBank/DDBJ databases">
        <title>Sequencing the genomes of 1000 actinobacteria strains.</title>
        <authorList>
            <person name="Klenk H.-P."/>
        </authorList>
    </citation>
    <scope>NUCLEOTIDE SEQUENCE</scope>
    <source>
        <strain evidence="4">DSM 107476</strain>
    </source>
</reference>
<comment type="caution">
    <text evidence="4">The sequence shown here is derived from an EMBL/GenBank/DDBJ whole genome shotgun (WGS) entry which is preliminary data.</text>
</comment>
<evidence type="ECO:0000313" key="4">
    <source>
        <dbReference type="EMBL" id="MDR7329173.1"/>
    </source>
</evidence>
<evidence type="ECO:0000256" key="1">
    <source>
        <dbReference type="SAM" id="MobiDB-lite"/>
    </source>
</evidence>
<dbReference type="Proteomes" id="UP001180840">
    <property type="component" value="Unassembled WGS sequence"/>
</dbReference>
<feature type="signal peptide" evidence="2">
    <location>
        <begin position="1"/>
        <end position="21"/>
    </location>
</feature>
<gene>
    <name evidence="4" type="ORF">J2S39_000849</name>
</gene>
<organism evidence="4 5">
    <name type="scientific">Corynebacterium guangdongense</name>
    <dbReference type="NCBI Taxonomy" id="1783348"/>
    <lineage>
        <taxon>Bacteria</taxon>
        <taxon>Bacillati</taxon>
        <taxon>Actinomycetota</taxon>
        <taxon>Actinomycetes</taxon>
        <taxon>Mycobacteriales</taxon>
        <taxon>Corynebacteriaceae</taxon>
        <taxon>Corynebacterium</taxon>
    </lineage>
</organism>
<feature type="compositionally biased region" description="Low complexity" evidence="1">
    <location>
        <begin position="44"/>
        <end position="54"/>
    </location>
</feature>
<dbReference type="PANTHER" id="PTHR24094:SF15">
    <property type="entry name" value="AMP-DEPENDENT SYNTHETASE_LIGASE DOMAIN-CONTAINING PROTEIN-RELATED"/>
    <property type="match status" value="1"/>
</dbReference>
<name>A0ABU1ZXS1_9CORY</name>
<keyword evidence="5" id="KW-1185">Reference proteome</keyword>
<feature type="region of interest" description="Disordered" evidence="1">
    <location>
        <begin position="29"/>
        <end position="54"/>
    </location>
</feature>
<evidence type="ECO:0000313" key="5">
    <source>
        <dbReference type="Proteomes" id="UP001180840"/>
    </source>
</evidence>
<sequence>MTIVLSLLLALLSGLGLLNQADLPSLQPLETTQTAPGSSGHPGAGEQAPAAAARQQLAELPIKGRAPLTGYDRDAFGPAWTDDVAVTGGHNGCDTRNDILRRDLVDTVIREGTHGCLVESGVLHDPFSAQTIDFNRGDGQVDIDHVVALANAWVTGAQFWDDATRRDFANDPVNLLAVDSGLNRQKGAGDAATWLPPNTSFRCDYVSTQIRVKHTYGLWVTQAEADAMSRELDRCPA</sequence>
<accession>A0ABU1ZXS1</accession>
<evidence type="ECO:0000256" key="2">
    <source>
        <dbReference type="SAM" id="SignalP"/>
    </source>
</evidence>
<protein>
    <recommendedName>
        <fullName evidence="3">GmrSD restriction endonucleases C-terminal domain-containing protein</fullName>
    </recommendedName>
</protein>
<dbReference type="InterPro" id="IPR011089">
    <property type="entry name" value="GmrSD_C"/>
</dbReference>
<proteinExistence type="predicted"/>
<dbReference type="EMBL" id="JAVDXZ010000001">
    <property type="protein sequence ID" value="MDR7329173.1"/>
    <property type="molecule type" value="Genomic_DNA"/>
</dbReference>
<feature type="chain" id="PRO_5047494044" description="GmrSD restriction endonucleases C-terminal domain-containing protein" evidence="2">
    <location>
        <begin position="22"/>
        <end position="237"/>
    </location>
</feature>